<keyword evidence="1" id="KW-0675">Receptor</keyword>
<keyword evidence="1" id="KW-0418">Kinase</keyword>
<gene>
    <name evidence="1" type="ORF">LOK49_LG05G02934</name>
</gene>
<keyword evidence="1" id="KW-0808">Transferase</keyword>
<reference evidence="1 2" key="1">
    <citation type="journal article" date="2022" name="Plant J.">
        <title>Chromosome-level genome of Camellia lanceoleosa provides a valuable resource for understanding genome evolution and self-incompatibility.</title>
        <authorList>
            <person name="Gong W."/>
            <person name="Xiao S."/>
            <person name="Wang L."/>
            <person name="Liao Z."/>
            <person name="Chang Y."/>
            <person name="Mo W."/>
            <person name="Hu G."/>
            <person name="Li W."/>
            <person name="Zhao G."/>
            <person name="Zhu H."/>
            <person name="Hu X."/>
            <person name="Ji K."/>
            <person name="Xiang X."/>
            <person name="Song Q."/>
            <person name="Yuan D."/>
            <person name="Jin S."/>
            <person name="Zhang L."/>
        </authorList>
    </citation>
    <scope>NUCLEOTIDE SEQUENCE [LARGE SCALE GENOMIC DNA]</scope>
    <source>
        <strain evidence="1">SQ_2022a</strain>
    </source>
</reference>
<sequence>MVPMVLDWGIGDNKTCEEAKKNQTSYACGQNTTRYDAEDGNGYICKCSEGYEGNAYLSDGCKDIDECLNSNQCVDGSQCLNTPRGNYSALAPRDTTVIAKQMEHVASPIQILCFIL</sequence>
<keyword evidence="2" id="KW-1185">Reference proteome</keyword>
<dbReference type="Proteomes" id="UP001060215">
    <property type="component" value="Chromosome 4"/>
</dbReference>
<dbReference type="EMBL" id="CM045761">
    <property type="protein sequence ID" value="KAI8014537.1"/>
    <property type="molecule type" value="Genomic_DNA"/>
</dbReference>
<evidence type="ECO:0000313" key="1">
    <source>
        <dbReference type="EMBL" id="KAI8014537.1"/>
    </source>
</evidence>
<evidence type="ECO:0000313" key="2">
    <source>
        <dbReference type="Proteomes" id="UP001060215"/>
    </source>
</evidence>
<protein>
    <submittedName>
        <fullName evidence="1">Wall-associated receptor kinase 3</fullName>
    </submittedName>
</protein>
<organism evidence="1 2">
    <name type="scientific">Camellia lanceoleosa</name>
    <dbReference type="NCBI Taxonomy" id="1840588"/>
    <lineage>
        <taxon>Eukaryota</taxon>
        <taxon>Viridiplantae</taxon>
        <taxon>Streptophyta</taxon>
        <taxon>Embryophyta</taxon>
        <taxon>Tracheophyta</taxon>
        <taxon>Spermatophyta</taxon>
        <taxon>Magnoliopsida</taxon>
        <taxon>eudicotyledons</taxon>
        <taxon>Gunneridae</taxon>
        <taxon>Pentapetalae</taxon>
        <taxon>asterids</taxon>
        <taxon>Ericales</taxon>
        <taxon>Theaceae</taxon>
        <taxon>Camellia</taxon>
    </lineage>
</organism>
<comment type="caution">
    <text evidence="1">The sequence shown here is derived from an EMBL/GenBank/DDBJ whole genome shotgun (WGS) entry which is preliminary data.</text>
</comment>
<name>A0ACC0HLT8_9ERIC</name>
<proteinExistence type="predicted"/>
<accession>A0ACC0HLT8</accession>